<sequence>MLEQLKYGWNFMRIIRLVIAGFAIVQAFISHDWLLGIFGGVVAYMALANIGCCGVGGCNTNFTQRKPIAQNKTEEVIYEELDAQK</sequence>
<evidence type="ECO:0008006" key="4">
    <source>
        <dbReference type="Google" id="ProtNLM"/>
    </source>
</evidence>
<keyword evidence="1" id="KW-0472">Membrane</keyword>
<dbReference type="Proteomes" id="UP000249720">
    <property type="component" value="Unassembled WGS sequence"/>
</dbReference>
<evidence type="ECO:0000256" key="1">
    <source>
        <dbReference type="SAM" id="Phobius"/>
    </source>
</evidence>
<dbReference type="AlphaFoldDB" id="A0A2W7RP40"/>
<gene>
    <name evidence="2" type="ORF">LX80_02504</name>
</gene>
<comment type="caution">
    <text evidence="2">The sequence shown here is derived from an EMBL/GenBank/DDBJ whole genome shotgun (WGS) entry which is preliminary data.</text>
</comment>
<feature type="transmembrane region" description="Helical" evidence="1">
    <location>
        <begin position="35"/>
        <end position="58"/>
    </location>
</feature>
<keyword evidence="1" id="KW-0812">Transmembrane</keyword>
<dbReference type="OrthoDB" id="1049592at2"/>
<name>A0A2W7RP40_9BACT</name>
<keyword evidence="1" id="KW-1133">Transmembrane helix</keyword>
<organism evidence="2 3">
    <name type="scientific">Hydrotalea sandarakina</name>
    <dbReference type="NCBI Taxonomy" id="1004304"/>
    <lineage>
        <taxon>Bacteria</taxon>
        <taxon>Pseudomonadati</taxon>
        <taxon>Bacteroidota</taxon>
        <taxon>Chitinophagia</taxon>
        <taxon>Chitinophagales</taxon>
        <taxon>Chitinophagaceae</taxon>
        <taxon>Hydrotalea</taxon>
    </lineage>
</organism>
<accession>A0A2W7RP40</accession>
<dbReference type="EMBL" id="QKZV01000009">
    <property type="protein sequence ID" value="PZX60726.1"/>
    <property type="molecule type" value="Genomic_DNA"/>
</dbReference>
<keyword evidence="3" id="KW-1185">Reference proteome</keyword>
<feature type="transmembrane region" description="Helical" evidence="1">
    <location>
        <begin position="7"/>
        <end position="29"/>
    </location>
</feature>
<dbReference type="RefSeq" id="WP_111296963.1">
    <property type="nucleotide sequence ID" value="NZ_QKZV01000009.1"/>
</dbReference>
<evidence type="ECO:0000313" key="2">
    <source>
        <dbReference type="EMBL" id="PZX60726.1"/>
    </source>
</evidence>
<proteinExistence type="predicted"/>
<reference evidence="2 3" key="1">
    <citation type="submission" date="2018-06" db="EMBL/GenBank/DDBJ databases">
        <title>Genomic Encyclopedia of Archaeal and Bacterial Type Strains, Phase II (KMG-II): from individual species to whole genera.</title>
        <authorList>
            <person name="Goeker M."/>
        </authorList>
    </citation>
    <scope>NUCLEOTIDE SEQUENCE [LARGE SCALE GENOMIC DNA]</scope>
    <source>
        <strain evidence="2 3">DSM 23241</strain>
    </source>
</reference>
<evidence type="ECO:0000313" key="3">
    <source>
        <dbReference type="Proteomes" id="UP000249720"/>
    </source>
</evidence>
<protein>
    <recommendedName>
        <fullName evidence="4">DUF2892 family protein</fullName>
    </recommendedName>
</protein>